<dbReference type="InterPro" id="IPR006439">
    <property type="entry name" value="HAD-SF_hydro_IA"/>
</dbReference>
<dbReference type="RefSeq" id="WP_257894567.1">
    <property type="nucleotide sequence ID" value="NZ_JAIMBW010000001.1"/>
</dbReference>
<dbReference type="Gene3D" id="1.10.150.240">
    <property type="entry name" value="Putative phosphatase, domain 2"/>
    <property type="match status" value="1"/>
</dbReference>
<accession>A0A975YFS8</accession>
<gene>
    <name evidence="1" type="ORF">KUL25_20300</name>
</gene>
<dbReference type="SUPFAM" id="SSF56784">
    <property type="entry name" value="HAD-like"/>
    <property type="match status" value="1"/>
</dbReference>
<organism evidence="1">
    <name type="scientific">Gymnodinialimonas phycosphaerae</name>
    <dbReference type="NCBI Taxonomy" id="2841589"/>
    <lineage>
        <taxon>Bacteria</taxon>
        <taxon>Pseudomonadati</taxon>
        <taxon>Pseudomonadota</taxon>
        <taxon>Alphaproteobacteria</taxon>
        <taxon>Rhodobacterales</taxon>
        <taxon>Paracoccaceae</taxon>
        <taxon>Gymnodinialimonas</taxon>
    </lineage>
</organism>
<dbReference type="Pfam" id="PF00702">
    <property type="entry name" value="Hydrolase"/>
    <property type="match status" value="1"/>
</dbReference>
<dbReference type="Proteomes" id="UP000693972">
    <property type="component" value="Unassembled WGS sequence"/>
</dbReference>
<sequence>MPILPKAILFGAIGTLTETSDLQRRSFNAAFRDAGLQWHWGREAYAEMLRAPGGKDRIAAYARKNGDTVDVARLHAAKVAYFAAYAEQDGLTLRSGVADVIALAKQSGVRLGFATTTGSDTVDLIFDNLQGQVSREDFAFIGDRDLVTRSKPSPEIYRLAMSHLGLSARDAVAIEDTPESARAAIDAGIPCVGFPGEAARGRTFPTGVNHIADMLAPAHFGLRRAA</sequence>
<dbReference type="InterPro" id="IPR036412">
    <property type="entry name" value="HAD-like_sf"/>
</dbReference>
<proteinExistence type="predicted"/>
<dbReference type="InterPro" id="IPR023214">
    <property type="entry name" value="HAD_sf"/>
</dbReference>
<dbReference type="PANTHER" id="PTHR42896:SF2">
    <property type="entry name" value="CBBY-LIKE PROTEIN"/>
    <property type="match status" value="1"/>
</dbReference>
<dbReference type="EMBL" id="JAIMBW010000001">
    <property type="protein sequence ID" value="MBY4895109.1"/>
    <property type="molecule type" value="Genomic_DNA"/>
</dbReference>
<dbReference type="AlphaFoldDB" id="A0A975YFS8"/>
<evidence type="ECO:0000313" key="1">
    <source>
        <dbReference type="EMBL" id="QXL87713.1"/>
    </source>
</evidence>
<evidence type="ECO:0000313" key="2">
    <source>
        <dbReference type="Proteomes" id="UP000693972"/>
    </source>
</evidence>
<keyword evidence="1" id="KW-0378">Hydrolase</keyword>
<protein>
    <submittedName>
        <fullName evidence="1">HAD-IA family hydrolase</fullName>
    </submittedName>
</protein>
<keyword evidence="2" id="KW-1185">Reference proteome</keyword>
<dbReference type="InterPro" id="IPR044999">
    <property type="entry name" value="CbbY-like"/>
</dbReference>
<reference evidence="1 2" key="1">
    <citation type="submission" date="2021-07" db="EMBL/GenBank/DDBJ databases">
        <title>Karlodiniumbacter phycospheric gen. nov., sp. nov., a phycosphere bacterium isolated from karlodinium veneficum.</title>
        <authorList>
            <person name="Peng Y."/>
            <person name="Jiang L."/>
            <person name="Lee J."/>
        </authorList>
    </citation>
    <scope>NUCLEOTIDE SEQUENCE</scope>
    <source>
        <strain evidence="1 2">N5</strain>
    </source>
</reference>
<dbReference type="GO" id="GO:0016787">
    <property type="term" value="F:hydrolase activity"/>
    <property type="evidence" value="ECO:0007669"/>
    <property type="project" value="UniProtKB-KW"/>
</dbReference>
<dbReference type="Gene3D" id="3.40.50.1000">
    <property type="entry name" value="HAD superfamily/HAD-like"/>
    <property type="match status" value="1"/>
</dbReference>
<dbReference type="EMBL" id="CP078073">
    <property type="protein sequence ID" value="QXL87713.1"/>
    <property type="molecule type" value="Genomic_DNA"/>
</dbReference>
<dbReference type="PANTHER" id="PTHR42896">
    <property type="entry name" value="XYLULOSE-1,5-BISPHOSPHATE (XUBP) PHOSPHATASE"/>
    <property type="match status" value="1"/>
</dbReference>
<name>A0A975YFS8_9RHOB</name>
<dbReference type="NCBIfam" id="TIGR01509">
    <property type="entry name" value="HAD-SF-IA-v3"/>
    <property type="match status" value="1"/>
</dbReference>
<dbReference type="InterPro" id="IPR023198">
    <property type="entry name" value="PGP-like_dom2"/>
</dbReference>